<sequence length="32" mass="3836">MPDNAHWVYFKTTKGKRKRLRFLSHYGTGLLI</sequence>
<evidence type="ECO:0000313" key="1">
    <source>
        <dbReference type="EMBL" id="JAH88247.1"/>
    </source>
</evidence>
<dbReference type="AlphaFoldDB" id="A0A0E9WD36"/>
<reference evidence="1" key="1">
    <citation type="submission" date="2014-11" db="EMBL/GenBank/DDBJ databases">
        <authorList>
            <person name="Amaro Gonzalez C."/>
        </authorList>
    </citation>
    <scope>NUCLEOTIDE SEQUENCE</scope>
</reference>
<proteinExistence type="predicted"/>
<protein>
    <submittedName>
        <fullName evidence="1">Uncharacterized protein</fullName>
    </submittedName>
</protein>
<organism evidence="1">
    <name type="scientific">Anguilla anguilla</name>
    <name type="common">European freshwater eel</name>
    <name type="synonym">Muraena anguilla</name>
    <dbReference type="NCBI Taxonomy" id="7936"/>
    <lineage>
        <taxon>Eukaryota</taxon>
        <taxon>Metazoa</taxon>
        <taxon>Chordata</taxon>
        <taxon>Craniata</taxon>
        <taxon>Vertebrata</taxon>
        <taxon>Euteleostomi</taxon>
        <taxon>Actinopterygii</taxon>
        <taxon>Neopterygii</taxon>
        <taxon>Teleostei</taxon>
        <taxon>Anguilliformes</taxon>
        <taxon>Anguillidae</taxon>
        <taxon>Anguilla</taxon>
    </lineage>
</organism>
<reference evidence="1" key="2">
    <citation type="journal article" date="2015" name="Fish Shellfish Immunol.">
        <title>Early steps in the European eel (Anguilla anguilla)-Vibrio vulnificus interaction in the gills: Role of the RtxA13 toxin.</title>
        <authorList>
            <person name="Callol A."/>
            <person name="Pajuelo D."/>
            <person name="Ebbesson L."/>
            <person name="Teles M."/>
            <person name="MacKenzie S."/>
            <person name="Amaro C."/>
        </authorList>
    </citation>
    <scope>NUCLEOTIDE SEQUENCE</scope>
</reference>
<dbReference type="EMBL" id="GBXM01020330">
    <property type="protein sequence ID" value="JAH88247.1"/>
    <property type="molecule type" value="Transcribed_RNA"/>
</dbReference>
<accession>A0A0E9WD36</accession>
<name>A0A0E9WD36_ANGAN</name>